<dbReference type="Gene3D" id="3.40.30.10">
    <property type="entry name" value="Glutaredoxin"/>
    <property type="match status" value="1"/>
</dbReference>
<dbReference type="CDD" id="cd00299">
    <property type="entry name" value="GST_C_family"/>
    <property type="match status" value="1"/>
</dbReference>
<dbReference type="PANTHER" id="PTHR43968">
    <property type="match status" value="1"/>
</dbReference>
<dbReference type="GO" id="GO:0005737">
    <property type="term" value="C:cytoplasm"/>
    <property type="evidence" value="ECO:0007669"/>
    <property type="project" value="TreeGrafter"/>
</dbReference>
<feature type="region of interest" description="Disordered" evidence="1">
    <location>
        <begin position="255"/>
        <end position="278"/>
    </location>
</feature>
<dbReference type="InterPro" id="IPR036282">
    <property type="entry name" value="Glutathione-S-Trfase_C_sf"/>
</dbReference>
<gene>
    <name evidence="3" type="ORF">P280DRAFT_499310</name>
</gene>
<dbReference type="InterPro" id="IPR050983">
    <property type="entry name" value="GST_Omega/HSP26"/>
</dbReference>
<organism evidence="3 4">
    <name type="scientific">Massarina eburnea CBS 473.64</name>
    <dbReference type="NCBI Taxonomy" id="1395130"/>
    <lineage>
        <taxon>Eukaryota</taxon>
        <taxon>Fungi</taxon>
        <taxon>Dikarya</taxon>
        <taxon>Ascomycota</taxon>
        <taxon>Pezizomycotina</taxon>
        <taxon>Dothideomycetes</taxon>
        <taxon>Pleosporomycetidae</taxon>
        <taxon>Pleosporales</taxon>
        <taxon>Massarineae</taxon>
        <taxon>Massarinaceae</taxon>
        <taxon>Massarina</taxon>
    </lineage>
</organism>
<evidence type="ECO:0000313" key="4">
    <source>
        <dbReference type="Proteomes" id="UP000799753"/>
    </source>
</evidence>
<dbReference type="InterPro" id="IPR036249">
    <property type="entry name" value="Thioredoxin-like_sf"/>
</dbReference>
<dbReference type="Pfam" id="PF13417">
    <property type="entry name" value="GST_N_3"/>
    <property type="match status" value="1"/>
</dbReference>
<dbReference type="EMBL" id="MU006786">
    <property type="protein sequence ID" value="KAF2639771.1"/>
    <property type="molecule type" value="Genomic_DNA"/>
</dbReference>
<feature type="compositionally biased region" description="Basic and acidic residues" evidence="1">
    <location>
        <begin position="269"/>
        <end position="278"/>
    </location>
</feature>
<dbReference type="SFLD" id="SFLDS00019">
    <property type="entry name" value="Glutathione_Transferase_(cytos"/>
    <property type="match status" value="1"/>
</dbReference>
<dbReference type="CDD" id="cd00570">
    <property type="entry name" value="GST_N_family"/>
    <property type="match status" value="1"/>
</dbReference>
<protein>
    <recommendedName>
        <fullName evidence="2">GST N-terminal domain-containing protein</fullName>
    </recommendedName>
</protein>
<keyword evidence="4" id="KW-1185">Reference proteome</keyword>
<dbReference type="Pfam" id="PF13410">
    <property type="entry name" value="GST_C_2"/>
    <property type="match status" value="1"/>
</dbReference>
<dbReference type="SUPFAM" id="SSF52833">
    <property type="entry name" value="Thioredoxin-like"/>
    <property type="match status" value="1"/>
</dbReference>
<dbReference type="InterPro" id="IPR004045">
    <property type="entry name" value="Glutathione_S-Trfase_N"/>
</dbReference>
<dbReference type="SFLD" id="SFLDG00358">
    <property type="entry name" value="Main_(cytGST)"/>
    <property type="match status" value="1"/>
</dbReference>
<accession>A0A6A6RYD1</accession>
<dbReference type="AlphaFoldDB" id="A0A6A6RYD1"/>
<evidence type="ECO:0000259" key="2">
    <source>
        <dbReference type="PROSITE" id="PS50404"/>
    </source>
</evidence>
<sequence>MLCISKAMLCRSLNSLSPHLQPQPVAPQQQHIQHQQPLARTPVRVQAPPIRRIQQPVHETQTPVLVHAQVPVPVSVPQVQPHEVEEPTQAVSNHGQFEGLRLISSPPDLDMWREKLFHVDDTITLTEGEFQTYFPHVDNVYSHRSTQRHKRKRFVSHYWDCRLKGRPPGTKKSTDPEKKKRKRVARERDLCDVKIKITEYFDGDELVEQTGQHPPAQNAVANDQWAMPGMTMTQAALGVNLKQKFYTIQRVNGNGGNGKGDGVAGPHKHTLEDSDRVKKNSVQRWLMKNERDKKKAQGGDPTKKTYHKKATGAALITAKNHSKDEDLKLYGSCFCPFVQRVWISLEQKQLPYQYIEVDPYKKPQSLIDVNPRGLVPALRHGPTWSTYESTVIMEYLEDLQSGPPLLPQNPQMRATCRLWVDHINRQIVPCFYRLLQAQDQEDQVTHAKELSVEIGKLVNAADPQGPFFLGRELGFVDVQIAPWVIRLKKVLEPYRGWPAPEEGSRWKRWVDAIEAEGAVRRTTSDDGLYMDSYERYAENRPGTSQVANAVNSGRGLP</sequence>
<proteinExistence type="predicted"/>
<reference evidence="3" key="1">
    <citation type="journal article" date="2020" name="Stud. Mycol.">
        <title>101 Dothideomycetes genomes: a test case for predicting lifestyles and emergence of pathogens.</title>
        <authorList>
            <person name="Haridas S."/>
            <person name="Albert R."/>
            <person name="Binder M."/>
            <person name="Bloem J."/>
            <person name="Labutti K."/>
            <person name="Salamov A."/>
            <person name="Andreopoulos B."/>
            <person name="Baker S."/>
            <person name="Barry K."/>
            <person name="Bills G."/>
            <person name="Bluhm B."/>
            <person name="Cannon C."/>
            <person name="Castanera R."/>
            <person name="Culley D."/>
            <person name="Daum C."/>
            <person name="Ezra D."/>
            <person name="Gonzalez J."/>
            <person name="Henrissat B."/>
            <person name="Kuo A."/>
            <person name="Liang C."/>
            <person name="Lipzen A."/>
            <person name="Lutzoni F."/>
            <person name="Magnuson J."/>
            <person name="Mondo S."/>
            <person name="Nolan M."/>
            <person name="Ohm R."/>
            <person name="Pangilinan J."/>
            <person name="Park H.-J."/>
            <person name="Ramirez L."/>
            <person name="Alfaro M."/>
            <person name="Sun H."/>
            <person name="Tritt A."/>
            <person name="Yoshinaga Y."/>
            <person name="Zwiers L.-H."/>
            <person name="Turgeon B."/>
            <person name="Goodwin S."/>
            <person name="Spatafora J."/>
            <person name="Crous P."/>
            <person name="Grigoriev I."/>
        </authorList>
    </citation>
    <scope>NUCLEOTIDE SEQUENCE</scope>
    <source>
        <strain evidence="3">CBS 473.64</strain>
    </source>
</reference>
<dbReference type="SUPFAM" id="SSF47616">
    <property type="entry name" value="GST C-terminal domain-like"/>
    <property type="match status" value="1"/>
</dbReference>
<feature type="region of interest" description="Disordered" evidence="1">
    <location>
        <begin position="165"/>
        <end position="185"/>
    </location>
</feature>
<evidence type="ECO:0000313" key="3">
    <source>
        <dbReference type="EMBL" id="KAF2639771.1"/>
    </source>
</evidence>
<dbReference type="InterPro" id="IPR040079">
    <property type="entry name" value="Glutathione_S-Trfase"/>
</dbReference>
<feature type="domain" description="GST N-terminal" evidence="2">
    <location>
        <begin position="325"/>
        <end position="404"/>
    </location>
</feature>
<dbReference type="Gene3D" id="1.20.1050.10">
    <property type="match status" value="1"/>
</dbReference>
<dbReference type="PROSITE" id="PS50404">
    <property type="entry name" value="GST_NTER"/>
    <property type="match status" value="1"/>
</dbReference>
<evidence type="ECO:0000256" key="1">
    <source>
        <dbReference type="SAM" id="MobiDB-lite"/>
    </source>
</evidence>
<dbReference type="OrthoDB" id="4951845at2759"/>
<dbReference type="Proteomes" id="UP000799753">
    <property type="component" value="Unassembled WGS sequence"/>
</dbReference>
<name>A0A6A6RYD1_9PLEO</name>
<dbReference type="PANTHER" id="PTHR43968:SF6">
    <property type="entry name" value="GLUTATHIONE S-TRANSFERASE OMEGA"/>
    <property type="match status" value="1"/>
</dbReference>